<accession>A0A0J1H121</accession>
<dbReference type="AlphaFoldDB" id="A0A0J1H121"/>
<dbReference type="EMBL" id="LDOT01000013">
    <property type="protein sequence ID" value="KLV05521.1"/>
    <property type="molecule type" value="Genomic_DNA"/>
</dbReference>
<name>A0A0J1H121_9GAMM</name>
<gene>
    <name evidence="2" type="ORF">ABT56_11160</name>
</gene>
<dbReference type="RefSeq" id="WP_047878950.1">
    <property type="nucleotide sequence ID" value="NZ_LDOT01000013.1"/>
</dbReference>
<evidence type="ECO:0000256" key="1">
    <source>
        <dbReference type="SAM" id="SignalP"/>
    </source>
</evidence>
<evidence type="ECO:0000313" key="2">
    <source>
        <dbReference type="EMBL" id="KLV05521.1"/>
    </source>
</evidence>
<feature type="signal peptide" evidence="1">
    <location>
        <begin position="1"/>
        <end position="18"/>
    </location>
</feature>
<dbReference type="OrthoDB" id="6300613at2"/>
<proteinExistence type="predicted"/>
<dbReference type="Proteomes" id="UP000036097">
    <property type="component" value="Unassembled WGS sequence"/>
</dbReference>
<evidence type="ECO:0000313" key="3">
    <source>
        <dbReference type="Proteomes" id="UP000036097"/>
    </source>
</evidence>
<feature type="chain" id="PRO_5005252239" evidence="1">
    <location>
        <begin position="19"/>
        <end position="298"/>
    </location>
</feature>
<organism evidence="2 3">
    <name type="scientific">Photobacterium aquae</name>
    <dbReference type="NCBI Taxonomy" id="1195763"/>
    <lineage>
        <taxon>Bacteria</taxon>
        <taxon>Pseudomonadati</taxon>
        <taxon>Pseudomonadota</taxon>
        <taxon>Gammaproteobacteria</taxon>
        <taxon>Vibrionales</taxon>
        <taxon>Vibrionaceae</taxon>
        <taxon>Photobacterium</taxon>
    </lineage>
</organism>
<reference evidence="2 3" key="1">
    <citation type="submission" date="2015-05" db="EMBL/GenBank/DDBJ databases">
        <title>Photobacterium galathea sp. nov.</title>
        <authorList>
            <person name="Machado H."/>
            <person name="Gram L."/>
        </authorList>
    </citation>
    <scope>NUCLEOTIDE SEQUENCE [LARGE SCALE GENOMIC DNA]</scope>
    <source>
        <strain evidence="2 3">CGMCC 1.12159</strain>
    </source>
</reference>
<keyword evidence="1" id="KW-0732">Signal</keyword>
<dbReference type="Gene3D" id="2.60.120.260">
    <property type="entry name" value="Galactose-binding domain-like"/>
    <property type="match status" value="1"/>
</dbReference>
<dbReference type="PATRIC" id="fig|1195763.3.peg.2346"/>
<comment type="caution">
    <text evidence="2">The sequence shown here is derived from an EMBL/GenBank/DDBJ whole genome shotgun (WGS) entry which is preliminary data.</text>
</comment>
<protein>
    <submittedName>
        <fullName evidence="2">Uncharacterized protein</fullName>
    </submittedName>
</protein>
<keyword evidence="3" id="KW-1185">Reference proteome</keyword>
<sequence length="298" mass="34181">MKKTLLATLLALPMTVSASDETVYLHYDNTLDGVIDYQENLQLKMDLSGNTIIGKTQSGEMVSGMVENKNSHYIGSGEKERFQFEIHNGETRNWFVGNVSNEHWTGNWFGPNGEKGDFTLTTRVLTDDIPTYSDIASFMPDEVFYKPNSHANVLTDSFLQDVGGLEPHFTNSGDFNLNLSQGLYLQAEEEYYHEMPMSFTIDFKEPMRLKTFRLGSANLTDGTRLKTFSFSIWNRMTMEWEEAGRFEFPQIYGPSYQRQEFTLPRTVYADRIRISAHSSHDTSNGKNKVLMWGLSFQR</sequence>